<dbReference type="EMBL" id="CAJHNH020000626">
    <property type="protein sequence ID" value="CAG5118898.1"/>
    <property type="molecule type" value="Genomic_DNA"/>
</dbReference>
<feature type="compositionally biased region" description="Polar residues" evidence="1">
    <location>
        <begin position="492"/>
        <end position="504"/>
    </location>
</feature>
<keyword evidence="3" id="KW-1185">Reference proteome</keyword>
<sequence length="688" mass="76424">MVTEAWVKTDRRRETAHSEQPSDASGIGAKTSEGGDRKSVYKNNTKDVISISFSREHSISENQTGRICHSDISISSLSDCTENRNFPGNVCRNDSLCQGIKERQLRFTKPGQISVVDDSDVNIGVKMLNSNAAAAGTKAEMTSKDTAINDHLVNTSPQNADVIGEPMFLEVLRGTTSIASSELEECSYKHCKDKDDRIIMCGDLSSVTDMRGNPWDTNAGTEFTKSATYKTPQQDQLSRGNTDVTGSKSKIHNNKTQTKPSYSERYGIDSKCYPAVKKKSENSEVQQRSGQNSPKSGCVNSRKGNRRMTVSAGMASNRETMFGRRASVINILPGHNMMLGNKLMEDDPCRTLDAQSYLPVTKGRHPWRPTSDEDALEQPLMWKGCSPVKVDDVNNNREHKFQYGDTPWITHESVPKDCTPGNTIILSVTPDTGRSQSSGGRDSMYPVLTRGFSPRGTAVKTDMASSLWFTVRQAILCGHHKKALTSGAPDKNVQTSVNAQQPQVYTPKVRRSAPSKTVFRKFDKPQQTDTKNASTEGDGESHAAPATSLIEDPILVKVSKRNRNVGKFTCQPDPLPNAVCFEIPGTGLRHQDVKQQVESLLKKFPEVKIIGIQFHNRALVNNQREMNNRWIITTNSSVGCKLLVGNNLIFDDYEAQLRLYDEVISTEYQQFVRMTNFVKMMDTRKILS</sequence>
<dbReference type="PANTHER" id="PTHR37153:SF1">
    <property type="entry name" value="HYPOTHETICAL LOC292874"/>
    <property type="match status" value="1"/>
</dbReference>
<evidence type="ECO:0000313" key="2">
    <source>
        <dbReference type="EMBL" id="CAG5118898.1"/>
    </source>
</evidence>
<reference evidence="2" key="1">
    <citation type="submission" date="2021-04" db="EMBL/GenBank/DDBJ databases">
        <authorList>
            <consortium name="Molecular Ecology Group"/>
        </authorList>
    </citation>
    <scope>NUCLEOTIDE SEQUENCE</scope>
</reference>
<feature type="region of interest" description="Disordered" evidence="1">
    <location>
        <begin position="1"/>
        <end position="41"/>
    </location>
</feature>
<dbReference type="PANTHER" id="PTHR37153">
    <property type="entry name" value="CHROMOSOME 19 C19ORF81 HOMOLOG"/>
    <property type="match status" value="1"/>
</dbReference>
<gene>
    <name evidence="2" type="ORF">CUNI_LOCUS4456</name>
</gene>
<protein>
    <submittedName>
        <fullName evidence="2">Uncharacterized protein</fullName>
    </submittedName>
</protein>
<feature type="compositionally biased region" description="Polar residues" evidence="1">
    <location>
        <begin position="428"/>
        <end position="440"/>
    </location>
</feature>
<name>A0A8S3YR20_9EUPU</name>
<feature type="region of interest" description="Disordered" evidence="1">
    <location>
        <begin position="486"/>
        <end position="545"/>
    </location>
</feature>
<feature type="compositionally biased region" description="Polar residues" evidence="1">
    <location>
        <begin position="217"/>
        <end position="261"/>
    </location>
</feature>
<dbReference type="Proteomes" id="UP000678393">
    <property type="component" value="Unassembled WGS sequence"/>
</dbReference>
<feature type="region of interest" description="Disordered" evidence="1">
    <location>
        <begin position="428"/>
        <end position="447"/>
    </location>
</feature>
<evidence type="ECO:0000313" key="3">
    <source>
        <dbReference type="Proteomes" id="UP000678393"/>
    </source>
</evidence>
<accession>A0A8S3YR20</accession>
<dbReference type="AlphaFoldDB" id="A0A8S3YR20"/>
<proteinExistence type="predicted"/>
<dbReference type="OrthoDB" id="6076093at2759"/>
<evidence type="ECO:0000256" key="1">
    <source>
        <dbReference type="SAM" id="MobiDB-lite"/>
    </source>
</evidence>
<comment type="caution">
    <text evidence="2">The sequence shown here is derived from an EMBL/GenBank/DDBJ whole genome shotgun (WGS) entry which is preliminary data.</text>
</comment>
<feature type="compositionally biased region" description="Polar residues" evidence="1">
    <location>
        <begin position="283"/>
        <end position="299"/>
    </location>
</feature>
<feature type="region of interest" description="Disordered" evidence="1">
    <location>
        <begin position="217"/>
        <end position="265"/>
    </location>
</feature>
<dbReference type="InterPro" id="IPR031746">
    <property type="entry name" value="DUF4732"/>
</dbReference>
<feature type="region of interest" description="Disordered" evidence="1">
    <location>
        <begin position="277"/>
        <end position="307"/>
    </location>
</feature>
<organism evidence="2 3">
    <name type="scientific">Candidula unifasciata</name>
    <dbReference type="NCBI Taxonomy" id="100452"/>
    <lineage>
        <taxon>Eukaryota</taxon>
        <taxon>Metazoa</taxon>
        <taxon>Spiralia</taxon>
        <taxon>Lophotrochozoa</taxon>
        <taxon>Mollusca</taxon>
        <taxon>Gastropoda</taxon>
        <taxon>Heterobranchia</taxon>
        <taxon>Euthyneura</taxon>
        <taxon>Panpulmonata</taxon>
        <taxon>Eupulmonata</taxon>
        <taxon>Stylommatophora</taxon>
        <taxon>Helicina</taxon>
        <taxon>Helicoidea</taxon>
        <taxon>Geomitridae</taxon>
        <taxon>Candidula</taxon>
    </lineage>
</organism>
<feature type="compositionally biased region" description="Basic and acidic residues" evidence="1">
    <location>
        <begin position="7"/>
        <end position="17"/>
    </location>
</feature>